<reference evidence="1" key="1">
    <citation type="submission" date="2021-01" db="EMBL/GenBank/DDBJ databases">
        <authorList>
            <consortium name="Genoscope - CEA"/>
            <person name="William W."/>
        </authorList>
    </citation>
    <scope>NUCLEOTIDE SEQUENCE</scope>
</reference>
<organism evidence="1">
    <name type="scientific">Brassica napus</name>
    <name type="common">Rape</name>
    <dbReference type="NCBI Taxonomy" id="3708"/>
    <lineage>
        <taxon>Eukaryota</taxon>
        <taxon>Viridiplantae</taxon>
        <taxon>Streptophyta</taxon>
        <taxon>Embryophyta</taxon>
        <taxon>Tracheophyta</taxon>
        <taxon>Spermatophyta</taxon>
        <taxon>Magnoliopsida</taxon>
        <taxon>eudicotyledons</taxon>
        <taxon>Gunneridae</taxon>
        <taxon>Pentapetalae</taxon>
        <taxon>rosids</taxon>
        <taxon>malvids</taxon>
        <taxon>Brassicales</taxon>
        <taxon>Brassicaceae</taxon>
        <taxon>Brassiceae</taxon>
        <taxon>Brassica</taxon>
    </lineage>
</organism>
<dbReference type="Proteomes" id="UP001295469">
    <property type="component" value="Chromosome A05"/>
</dbReference>
<proteinExistence type="predicted"/>
<dbReference type="EMBL" id="HG994359">
    <property type="protein sequence ID" value="CAF2095664.1"/>
    <property type="molecule type" value="Genomic_DNA"/>
</dbReference>
<evidence type="ECO:0000313" key="1">
    <source>
        <dbReference type="EMBL" id="CAF2095664.1"/>
    </source>
</evidence>
<name>A0A816T260_BRANA</name>
<feature type="non-terminal residue" evidence="1">
    <location>
        <position position="56"/>
    </location>
</feature>
<dbReference type="AlphaFoldDB" id="A0A816T260"/>
<accession>A0A816T260</accession>
<gene>
    <name evidence="1" type="ORF">DARMORV10_A05P11330.1</name>
</gene>
<protein>
    <submittedName>
        <fullName evidence="1">(rape) hypothetical protein</fullName>
    </submittedName>
</protein>
<sequence length="56" mass="6132">KTGLNLKPWNPKRLLVSLPPTSDIQTSVLTGLRAATNSTKGLRLRHIQTFPPGLVK</sequence>